<evidence type="ECO:0000256" key="1">
    <source>
        <dbReference type="SAM" id="MobiDB-lite"/>
    </source>
</evidence>
<feature type="region of interest" description="Disordered" evidence="1">
    <location>
        <begin position="67"/>
        <end position="105"/>
    </location>
</feature>
<accession>A0ABS5XFR1</accession>
<feature type="chain" id="PRO_5046386336" description="DUF4148 domain-containing protein" evidence="2">
    <location>
        <begin position="28"/>
        <end position="105"/>
    </location>
</feature>
<gene>
    <name evidence="3" type="ORF">J7302_07765</name>
</gene>
<comment type="caution">
    <text evidence="3">The sequence shown here is derived from an EMBL/GenBank/DDBJ whole genome shotgun (WGS) entry which is preliminary data.</text>
</comment>
<name>A0ABS5XFR1_9GAMM</name>
<dbReference type="EMBL" id="JAGTIS010000003">
    <property type="protein sequence ID" value="MBT8766026.1"/>
    <property type="molecule type" value="Genomic_DNA"/>
</dbReference>
<organism evidence="3 4">
    <name type="scientific">Metapseudomonas boanensis</name>
    <dbReference type="NCBI Taxonomy" id="2822138"/>
    <lineage>
        <taxon>Bacteria</taxon>
        <taxon>Pseudomonadati</taxon>
        <taxon>Pseudomonadota</taxon>
        <taxon>Gammaproteobacteria</taxon>
        <taxon>Pseudomonadales</taxon>
        <taxon>Pseudomonadaceae</taxon>
        <taxon>Metapseudomonas</taxon>
    </lineage>
</organism>
<feature type="signal peptide" evidence="2">
    <location>
        <begin position="1"/>
        <end position="27"/>
    </location>
</feature>
<keyword evidence="2" id="KW-0732">Signal</keyword>
<proteinExistence type="predicted"/>
<keyword evidence="4" id="KW-1185">Reference proteome</keyword>
<sequence>MKSTFTTQALSGLLLTFAAVTAMQATAAPPVMLAENGSDRLSDYRVMQEQRLQARENAGQNFIQMVEEEPSAAGPQFSSEEAEPATQPAPQYRSLIHQQRIEYGH</sequence>
<evidence type="ECO:0000256" key="2">
    <source>
        <dbReference type="SAM" id="SignalP"/>
    </source>
</evidence>
<dbReference type="Proteomes" id="UP001519667">
    <property type="component" value="Unassembled WGS sequence"/>
</dbReference>
<evidence type="ECO:0000313" key="4">
    <source>
        <dbReference type="Proteomes" id="UP001519667"/>
    </source>
</evidence>
<protein>
    <recommendedName>
        <fullName evidence="5">DUF4148 domain-containing protein</fullName>
    </recommendedName>
</protein>
<evidence type="ECO:0008006" key="5">
    <source>
        <dbReference type="Google" id="ProtNLM"/>
    </source>
</evidence>
<reference evidence="3 4" key="1">
    <citation type="submission" date="2021-04" db="EMBL/GenBank/DDBJ databases">
        <title>Pseudomonas boanensis sp. nov., a bacterium isolated from river water used for household purposes in Boane District, Mozambique.</title>
        <authorList>
            <person name="Nicklasson M."/>
            <person name="Martin-Rodriguez A.J."/>
            <person name="Thorell K."/>
            <person name="Neves L."/>
            <person name="Mussagy A."/>
            <person name="Rydberg H.A."/>
            <person name="Hernroth B."/>
            <person name="Svensson-Stadler L."/>
            <person name="Sjoling A."/>
        </authorList>
    </citation>
    <scope>NUCLEOTIDE SEQUENCE [LARGE SCALE GENOMIC DNA]</scope>
    <source>
        <strain evidence="3 4">DB1</strain>
    </source>
</reference>
<dbReference type="RefSeq" id="WP_215372640.1">
    <property type="nucleotide sequence ID" value="NZ_JAGTIS010000003.1"/>
</dbReference>
<evidence type="ECO:0000313" key="3">
    <source>
        <dbReference type="EMBL" id="MBT8766026.1"/>
    </source>
</evidence>